<sequence length="166" mass="18409">MNPISAFFHMLAGIFSGTGERPSPSDIVPISSIRYDRDTGILQVDLNHLNIPLAERPRVIAPQIPNTNSMDPAYDWGHTVVYLKGATEADHALLLDWLAAQPPRHRGNIMVGGGPGTGYYVTHRVVKVGHDRQGRYWRLKGDNSAVADRKILRDADMLWVGAVIIY</sequence>
<dbReference type="AlphaFoldDB" id="A0A0F9S2K1"/>
<protein>
    <submittedName>
        <fullName evidence="1">Uncharacterized protein</fullName>
    </submittedName>
</protein>
<accession>A0A0F9S2K1</accession>
<dbReference type="EMBL" id="LAZR01002337">
    <property type="protein sequence ID" value="KKN31341.1"/>
    <property type="molecule type" value="Genomic_DNA"/>
</dbReference>
<proteinExistence type="predicted"/>
<organism evidence="1">
    <name type="scientific">marine sediment metagenome</name>
    <dbReference type="NCBI Taxonomy" id="412755"/>
    <lineage>
        <taxon>unclassified sequences</taxon>
        <taxon>metagenomes</taxon>
        <taxon>ecological metagenomes</taxon>
    </lineage>
</organism>
<comment type="caution">
    <text evidence="1">The sequence shown here is derived from an EMBL/GenBank/DDBJ whole genome shotgun (WGS) entry which is preliminary data.</text>
</comment>
<name>A0A0F9S2K1_9ZZZZ</name>
<reference evidence="1" key="1">
    <citation type="journal article" date="2015" name="Nature">
        <title>Complex archaea that bridge the gap between prokaryotes and eukaryotes.</title>
        <authorList>
            <person name="Spang A."/>
            <person name="Saw J.H."/>
            <person name="Jorgensen S.L."/>
            <person name="Zaremba-Niedzwiedzka K."/>
            <person name="Martijn J."/>
            <person name="Lind A.E."/>
            <person name="van Eijk R."/>
            <person name="Schleper C."/>
            <person name="Guy L."/>
            <person name="Ettema T.J."/>
        </authorList>
    </citation>
    <scope>NUCLEOTIDE SEQUENCE</scope>
</reference>
<gene>
    <name evidence="1" type="ORF">LCGC14_0824910</name>
</gene>
<evidence type="ECO:0000313" key="1">
    <source>
        <dbReference type="EMBL" id="KKN31341.1"/>
    </source>
</evidence>